<evidence type="ECO:0000313" key="11">
    <source>
        <dbReference type="EMBL" id="CAG8662887.1"/>
    </source>
</evidence>
<evidence type="ECO:0000259" key="9">
    <source>
        <dbReference type="Pfam" id="PF05183"/>
    </source>
</evidence>
<keyword evidence="5 8" id="KW-0694">RNA-binding</keyword>
<evidence type="ECO:0000256" key="5">
    <source>
        <dbReference type="ARBA" id="ARBA00022884"/>
    </source>
</evidence>
<dbReference type="GO" id="GO:0030422">
    <property type="term" value="P:siRNA processing"/>
    <property type="evidence" value="ECO:0007669"/>
    <property type="project" value="TreeGrafter"/>
</dbReference>
<accession>A0A9N9E7M4</accession>
<feature type="non-terminal residue" evidence="11">
    <location>
        <position position="1"/>
    </location>
</feature>
<feature type="non-terminal residue" evidence="11">
    <location>
        <position position="532"/>
    </location>
</feature>
<comment type="caution">
    <text evidence="11">The sequence shown here is derived from an EMBL/GenBank/DDBJ whole genome shotgun (WGS) entry which is preliminary data.</text>
</comment>
<comment type="catalytic activity">
    <reaction evidence="7 8">
        <text>RNA(n) + a ribonucleoside 5'-triphosphate = RNA(n+1) + diphosphate</text>
        <dbReference type="Rhea" id="RHEA:21248"/>
        <dbReference type="Rhea" id="RHEA-COMP:14527"/>
        <dbReference type="Rhea" id="RHEA-COMP:17342"/>
        <dbReference type="ChEBI" id="CHEBI:33019"/>
        <dbReference type="ChEBI" id="CHEBI:61557"/>
        <dbReference type="ChEBI" id="CHEBI:140395"/>
        <dbReference type="EC" id="2.7.7.48"/>
    </reaction>
</comment>
<keyword evidence="3 8" id="KW-0808">Transferase</keyword>
<evidence type="ECO:0000313" key="12">
    <source>
        <dbReference type="Proteomes" id="UP000789739"/>
    </source>
</evidence>
<dbReference type="EMBL" id="CAJVPI010003850">
    <property type="protein sequence ID" value="CAG8662887.1"/>
    <property type="molecule type" value="Genomic_DNA"/>
</dbReference>
<dbReference type="GO" id="GO:0003723">
    <property type="term" value="F:RNA binding"/>
    <property type="evidence" value="ECO:0007669"/>
    <property type="project" value="UniProtKB-KW"/>
</dbReference>
<proteinExistence type="inferred from homology"/>
<dbReference type="AlphaFoldDB" id="A0A9N9E7M4"/>
<dbReference type="EC" id="2.7.7.48" evidence="8"/>
<gene>
    <name evidence="11" type="ORF">PBRASI_LOCUS10883</name>
</gene>
<dbReference type="InterPro" id="IPR057596">
    <property type="entry name" value="RDRP_core"/>
</dbReference>
<keyword evidence="2 8" id="KW-0696">RNA-directed RNA polymerase</keyword>
<dbReference type="OrthoDB" id="6513042at2759"/>
<evidence type="ECO:0000256" key="7">
    <source>
        <dbReference type="ARBA" id="ARBA00048744"/>
    </source>
</evidence>
<evidence type="ECO:0000256" key="3">
    <source>
        <dbReference type="ARBA" id="ARBA00022679"/>
    </source>
</evidence>
<dbReference type="PANTHER" id="PTHR23079">
    <property type="entry name" value="RNA-DEPENDENT RNA POLYMERASE"/>
    <property type="match status" value="1"/>
</dbReference>
<evidence type="ECO:0000256" key="4">
    <source>
        <dbReference type="ARBA" id="ARBA00022695"/>
    </source>
</evidence>
<keyword evidence="6" id="KW-0943">RNA-mediated gene silencing</keyword>
<dbReference type="Pfam" id="PF05183">
    <property type="entry name" value="RdRP"/>
    <property type="match status" value="1"/>
</dbReference>
<name>A0A9N9E7M4_9GLOM</name>
<reference evidence="11" key="1">
    <citation type="submission" date="2021-06" db="EMBL/GenBank/DDBJ databases">
        <authorList>
            <person name="Kallberg Y."/>
            <person name="Tangrot J."/>
            <person name="Rosling A."/>
        </authorList>
    </citation>
    <scope>NUCLEOTIDE SEQUENCE</scope>
    <source>
        <strain evidence="11">BR232B</strain>
    </source>
</reference>
<feature type="domain" description="RDRP core" evidence="9">
    <location>
        <begin position="1"/>
        <end position="431"/>
    </location>
</feature>
<dbReference type="GO" id="GO:0003968">
    <property type="term" value="F:RNA-directed RNA polymerase activity"/>
    <property type="evidence" value="ECO:0007669"/>
    <property type="project" value="UniProtKB-KW"/>
</dbReference>
<keyword evidence="4 8" id="KW-0548">Nucleotidyltransferase</keyword>
<evidence type="ECO:0000256" key="6">
    <source>
        <dbReference type="ARBA" id="ARBA00023158"/>
    </source>
</evidence>
<comment type="similarity">
    <text evidence="1 8">Belongs to the RdRP family.</text>
</comment>
<dbReference type="PANTHER" id="PTHR23079:SF55">
    <property type="entry name" value="RNA-DIRECTED RNA POLYMERASE"/>
    <property type="match status" value="1"/>
</dbReference>
<dbReference type="InterPro" id="IPR058752">
    <property type="entry name" value="RDRP_C_head"/>
</dbReference>
<feature type="domain" description="RDRP C-terminal head" evidence="10">
    <location>
        <begin position="457"/>
        <end position="518"/>
    </location>
</feature>
<organism evidence="11 12">
    <name type="scientific">Paraglomus brasilianum</name>
    <dbReference type="NCBI Taxonomy" id="144538"/>
    <lineage>
        <taxon>Eukaryota</taxon>
        <taxon>Fungi</taxon>
        <taxon>Fungi incertae sedis</taxon>
        <taxon>Mucoromycota</taxon>
        <taxon>Glomeromycotina</taxon>
        <taxon>Glomeromycetes</taxon>
        <taxon>Paraglomerales</taxon>
        <taxon>Paraglomeraceae</taxon>
        <taxon>Paraglomus</taxon>
    </lineage>
</organism>
<protein>
    <recommendedName>
        <fullName evidence="8">RNA-dependent RNA polymerase</fullName>
        <ecNumber evidence="8">2.7.7.48</ecNumber>
    </recommendedName>
</protein>
<evidence type="ECO:0000256" key="2">
    <source>
        <dbReference type="ARBA" id="ARBA00022484"/>
    </source>
</evidence>
<evidence type="ECO:0000259" key="10">
    <source>
        <dbReference type="Pfam" id="PF26253"/>
    </source>
</evidence>
<dbReference type="InterPro" id="IPR007855">
    <property type="entry name" value="RDRP"/>
</dbReference>
<evidence type="ECO:0000256" key="8">
    <source>
        <dbReference type="RuleBase" id="RU363098"/>
    </source>
</evidence>
<keyword evidence="12" id="KW-1185">Reference proteome</keyword>
<evidence type="ECO:0000256" key="1">
    <source>
        <dbReference type="ARBA" id="ARBA00005762"/>
    </source>
</evidence>
<dbReference type="GO" id="GO:0031380">
    <property type="term" value="C:nuclear RNA-directed RNA polymerase complex"/>
    <property type="evidence" value="ECO:0007669"/>
    <property type="project" value="TreeGrafter"/>
</dbReference>
<dbReference type="Pfam" id="PF26253">
    <property type="entry name" value="RdRP_head"/>
    <property type="match status" value="1"/>
</dbReference>
<dbReference type="Proteomes" id="UP000789739">
    <property type="component" value="Unassembled WGS sequence"/>
</dbReference>
<sequence>RMGQTFTSTVGTIEVKPDQVRYIDDIKRNGHVFSDGCGKISHSLAEKAIKRYWDKRDVIDKEIPSVYQIRFRGCKGVVAIDKELEGDVLCIRPSQRKFESYELYTLEIAKTVKAPQQGHLNRQIILLLSNLKIPDSAFLELQNNHQSFIESMMQDSKRAAEVIRQTSRDRSHQTRTILEMLKAGLMDEEEPFLEAMLEVKKLFTLKDLKNKARIKVPSTFLLMGVMDETGILEPDQIYVQTSTIMSEHQRGKKSAKGTPCDISVLWAVDVPELSHLRNCIVFSQNGDSPVVNSMAGGDLDGDEFFVSFDGRLIPTETYESLDYDALPRKELDRPVNIYDIAEFFRDFMENDRLGTICNNHLTLADQKDLGIFSPECIELAIKASMAVDFNKTGVPVTGRLPTSQKSPDFMENQTKIKYESQKILGKLYRNIDLNEHRDNEKRYYRKFPIRPFDRFVEDGYIEYIDDALAQRDSYNQEVRNLMQRYKIKSEPEVFAGSLLSVKTCGRHLYDVRDAIASEMAIRITHYRRIFKK</sequence>